<dbReference type="SUPFAM" id="SSF53335">
    <property type="entry name" value="S-adenosyl-L-methionine-dependent methyltransferases"/>
    <property type="match status" value="1"/>
</dbReference>
<feature type="binding site" evidence="4">
    <location>
        <position position="129"/>
    </location>
    <ligand>
        <name>Mg(2+)</name>
        <dbReference type="ChEBI" id="CHEBI:18420"/>
    </ligand>
</feature>
<keyword evidence="4" id="KW-0479">Metal-binding</keyword>
<organism evidence="5 6">
    <name type="scientific">Chengkuizengella axinellae</name>
    <dbReference type="NCBI Taxonomy" id="3064388"/>
    <lineage>
        <taxon>Bacteria</taxon>
        <taxon>Bacillati</taxon>
        <taxon>Bacillota</taxon>
        <taxon>Bacilli</taxon>
        <taxon>Bacillales</taxon>
        <taxon>Paenibacillaceae</taxon>
        <taxon>Chengkuizengella</taxon>
    </lineage>
</organism>
<evidence type="ECO:0000313" key="6">
    <source>
        <dbReference type="Proteomes" id="UP001231941"/>
    </source>
</evidence>
<name>A0ABT9IU07_9BACL</name>
<keyword evidence="2 4" id="KW-0808">Transferase</keyword>
<dbReference type="CDD" id="cd02440">
    <property type="entry name" value="AdoMet_MTases"/>
    <property type="match status" value="1"/>
</dbReference>
<comment type="caution">
    <text evidence="4">Lacks conserved residue(s) required for the propagation of feature annotation.</text>
</comment>
<dbReference type="PANTHER" id="PTHR10509:SF14">
    <property type="entry name" value="CAFFEOYL-COA O-METHYLTRANSFERASE 3-RELATED"/>
    <property type="match status" value="1"/>
</dbReference>
<sequence>MVDLKINDYILKLIPERNEVLQRLEKEAKEDGIPNIQLESIQFIKVLLQSIQPEQILEVGSAIGYSGIHMAQAAPMAHITTLEMDEQRASRAKQNFHEAGVSGRVKLVLGNALETIPALEDTFDFIFIDAAKGQYTKFLELSLEHSKQGTVIVSDNVFFQGNVAKKRDEIQPRYRNMIDKLNKYNQMLANHPELETSFISIGDGLALSIYSPISDANLSRINTP</sequence>
<feature type="binding site" evidence="4">
    <location>
        <position position="155"/>
    </location>
    <ligand>
        <name>Mg(2+)</name>
        <dbReference type="ChEBI" id="CHEBI:18420"/>
    </ligand>
</feature>
<feature type="binding site" evidence="4">
    <location>
        <position position="129"/>
    </location>
    <ligand>
        <name>S-adenosyl-L-methionine</name>
        <dbReference type="ChEBI" id="CHEBI:59789"/>
    </ligand>
</feature>
<dbReference type="InterPro" id="IPR043675">
    <property type="entry name" value="TrmR_methyltr"/>
</dbReference>
<keyword evidence="3 4" id="KW-0949">S-adenosyl-L-methionine</keyword>
<comment type="function">
    <text evidence="4">Catalyzes the methylation of 5-hydroxyuridine (ho5U) to form 5-methoxyuridine (mo5U) at position 34 in tRNAs.</text>
</comment>
<dbReference type="Pfam" id="PF01596">
    <property type="entry name" value="Methyltransf_3"/>
    <property type="match status" value="1"/>
</dbReference>
<feature type="binding site" evidence="4">
    <location>
        <position position="156"/>
    </location>
    <ligand>
        <name>Mg(2+)</name>
        <dbReference type="ChEBI" id="CHEBI:18420"/>
    </ligand>
</feature>
<feature type="binding site" evidence="4">
    <location>
        <position position="36"/>
    </location>
    <ligand>
        <name>S-adenosyl-L-methionine</name>
        <dbReference type="ChEBI" id="CHEBI:59789"/>
    </ligand>
</feature>
<dbReference type="Proteomes" id="UP001231941">
    <property type="component" value="Unassembled WGS sequence"/>
</dbReference>
<accession>A0ABT9IU07</accession>
<comment type="caution">
    <text evidence="5">The sequence shown here is derived from an EMBL/GenBank/DDBJ whole genome shotgun (WGS) entry which is preliminary data.</text>
</comment>
<keyword evidence="4" id="KW-0460">Magnesium</keyword>
<dbReference type="InterPro" id="IPR050362">
    <property type="entry name" value="Cation-dep_OMT"/>
</dbReference>
<keyword evidence="4" id="KW-0819">tRNA processing</keyword>
<dbReference type="HAMAP" id="MF_02217">
    <property type="entry name" value="TrmR_methyltr"/>
    <property type="match status" value="1"/>
</dbReference>
<dbReference type="Gene3D" id="3.40.50.150">
    <property type="entry name" value="Vaccinia Virus protein VP39"/>
    <property type="match status" value="1"/>
</dbReference>
<protein>
    <recommendedName>
        <fullName evidence="4">tRNA 5-hydroxyuridine methyltransferase</fullName>
        <ecNumber evidence="4">2.1.1.-</ecNumber>
    </recommendedName>
    <alternativeName>
        <fullName evidence="4">ho5U methyltransferase</fullName>
    </alternativeName>
</protein>
<evidence type="ECO:0000256" key="4">
    <source>
        <dbReference type="HAMAP-Rule" id="MF_02217"/>
    </source>
</evidence>
<dbReference type="InterPro" id="IPR029063">
    <property type="entry name" value="SAM-dependent_MTases_sf"/>
</dbReference>
<feature type="binding site" evidence="4">
    <location>
        <position position="66"/>
    </location>
    <ligand>
        <name>S-adenosyl-L-methionine</name>
        <dbReference type="ChEBI" id="CHEBI:59789"/>
    </ligand>
</feature>
<dbReference type="GO" id="GO:0008168">
    <property type="term" value="F:methyltransferase activity"/>
    <property type="evidence" value="ECO:0007669"/>
    <property type="project" value="UniProtKB-KW"/>
</dbReference>
<proteinExistence type="inferred from homology"/>
<gene>
    <name evidence="4" type="primary">trmR</name>
    <name evidence="5" type="ORF">Q5Y73_01685</name>
</gene>
<keyword evidence="6" id="KW-1185">Reference proteome</keyword>
<comment type="catalytic activity">
    <reaction evidence="4">
        <text>5-hydroxyuridine(34) in tRNA + S-adenosyl-L-methionine = 5-methoxyuridine(34) in tRNA + S-adenosyl-L-homocysteine + H(+)</text>
        <dbReference type="Rhea" id="RHEA:60524"/>
        <dbReference type="Rhea" id="RHEA-COMP:13381"/>
        <dbReference type="Rhea" id="RHEA-COMP:15591"/>
        <dbReference type="ChEBI" id="CHEBI:15378"/>
        <dbReference type="ChEBI" id="CHEBI:57856"/>
        <dbReference type="ChEBI" id="CHEBI:59789"/>
        <dbReference type="ChEBI" id="CHEBI:136877"/>
        <dbReference type="ChEBI" id="CHEBI:143860"/>
    </reaction>
</comment>
<evidence type="ECO:0000256" key="3">
    <source>
        <dbReference type="ARBA" id="ARBA00022691"/>
    </source>
</evidence>
<dbReference type="GO" id="GO:0032259">
    <property type="term" value="P:methylation"/>
    <property type="evidence" value="ECO:0007669"/>
    <property type="project" value="UniProtKB-KW"/>
</dbReference>
<evidence type="ECO:0000256" key="2">
    <source>
        <dbReference type="ARBA" id="ARBA00022679"/>
    </source>
</evidence>
<dbReference type="EMBL" id="JAVAMP010000001">
    <property type="protein sequence ID" value="MDP5272810.1"/>
    <property type="molecule type" value="Genomic_DNA"/>
</dbReference>
<dbReference type="EC" id="2.1.1.-" evidence="4"/>
<keyword evidence="1 4" id="KW-0489">Methyltransferase</keyword>
<comment type="subunit">
    <text evidence="4">Homodimer.</text>
</comment>
<feature type="binding site" evidence="4">
    <location>
        <position position="83"/>
    </location>
    <ligand>
        <name>S-adenosyl-L-methionine</name>
        <dbReference type="ChEBI" id="CHEBI:59789"/>
    </ligand>
</feature>
<dbReference type="PANTHER" id="PTHR10509">
    <property type="entry name" value="O-METHYLTRANSFERASE-RELATED"/>
    <property type="match status" value="1"/>
</dbReference>
<dbReference type="PROSITE" id="PS51682">
    <property type="entry name" value="SAM_OMT_I"/>
    <property type="match status" value="1"/>
</dbReference>
<dbReference type="RefSeq" id="WP_305990114.1">
    <property type="nucleotide sequence ID" value="NZ_JAVAMP010000001.1"/>
</dbReference>
<dbReference type="InterPro" id="IPR002935">
    <property type="entry name" value="SAM_O-MeTrfase"/>
</dbReference>
<evidence type="ECO:0000313" key="5">
    <source>
        <dbReference type="EMBL" id="MDP5272810.1"/>
    </source>
</evidence>
<comment type="similarity">
    <text evidence="4">Belongs to the class I-like SAM-binding methyltransferase superfamily. Cation-dependent O-methyltransferase family.</text>
</comment>
<reference evidence="5 6" key="1">
    <citation type="submission" date="2023-08" db="EMBL/GenBank/DDBJ databases">
        <authorList>
            <person name="Park J.-S."/>
        </authorList>
    </citation>
    <scope>NUCLEOTIDE SEQUENCE [LARGE SCALE GENOMIC DNA]</scope>
    <source>
        <strain evidence="5 6">2205SS18-9</strain>
    </source>
</reference>
<evidence type="ECO:0000256" key="1">
    <source>
        <dbReference type="ARBA" id="ARBA00022603"/>
    </source>
</evidence>